<evidence type="ECO:0000313" key="2">
    <source>
        <dbReference type="EMBL" id="KAK3757707.1"/>
    </source>
</evidence>
<name>A0AAE0YWT1_9GAST</name>
<gene>
    <name evidence="2" type="ORF">RRG08_066735</name>
</gene>
<feature type="non-terminal residue" evidence="2">
    <location>
        <position position="52"/>
    </location>
</feature>
<dbReference type="AlphaFoldDB" id="A0AAE0YWT1"/>
<protein>
    <submittedName>
        <fullName evidence="2">Uncharacterized protein</fullName>
    </submittedName>
</protein>
<dbReference type="EMBL" id="JAWDGP010005351">
    <property type="protein sequence ID" value="KAK3757707.1"/>
    <property type="molecule type" value="Genomic_DNA"/>
</dbReference>
<organism evidence="2 3">
    <name type="scientific">Elysia crispata</name>
    <name type="common">lettuce slug</name>
    <dbReference type="NCBI Taxonomy" id="231223"/>
    <lineage>
        <taxon>Eukaryota</taxon>
        <taxon>Metazoa</taxon>
        <taxon>Spiralia</taxon>
        <taxon>Lophotrochozoa</taxon>
        <taxon>Mollusca</taxon>
        <taxon>Gastropoda</taxon>
        <taxon>Heterobranchia</taxon>
        <taxon>Euthyneura</taxon>
        <taxon>Panpulmonata</taxon>
        <taxon>Sacoglossa</taxon>
        <taxon>Placobranchoidea</taxon>
        <taxon>Plakobranchidae</taxon>
        <taxon>Elysia</taxon>
    </lineage>
</organism>
<proteinExistence type="predicted"/>
<reference evidence="2" key="1">
    <citation type="journal article" date="2023" name="G3 (Bethesda)">
        <title>A reference genome for the long-term kleptoplast-retaining sea slug Elysia crispata morphotype clarki.</title>
        <authorList>
            <person name="Eastman K.E."/>
            <person name="Pendleton A.L."/>
            <person name="Shaikh M.A."/>
            <person name="Suttiyut T."/>
            <person name="Ogas R."/>
            <person name="Tomko P."/>
            <person name="Gavelis G."/>
            <person name="Widhalm J.R."/>
            <person name="Wisecaver J.H."/>
        </authorList>
    </citation>
    <scope>NUCLEOTIDE SEQUENCE</scope>
    <source>
        <strain evidence="2">ECLA1</strain>
    </source>
</reference>
<feature type="region of interest" description="Disordered" evidence="1">
    <location>
        <begin position="1"/>
        <end position="23"/>
    </location>
</feature>
<evidence type="ECO:0000256" key="1">
    <source>
        <dbReference type="SAM" id="MobiDB-lite"/>
    </source>
</evidence>
<keyword evidence="3" id="KW-1185">Reference proteome</keyword>
<sequence length="52" mass="5589">MIQVQVSQRPYDPGPSLSASPWSNPGFSVSSRSMSSSLSILVVQVSQRPVVQ</sequence>
<evidence type="ECO:0000313" key="3">
    <source>
        <dbReference type="Proteomes" id="UP001283361"/>
    </source>
</evidence>
<accession>A0AAE0YWT1</accession>
<comment type="caution">
    <text evidence="2">The sequence shown here is derived from an EMBL/GenBank/DDBJ whole genome shotgun (WGS) entry which is preliminary data.</text>
</comment>
<dbReference type="Proteomes" id="UP001283361">
    <property type="component" value="Unassembled WGS sequence"/>
</dbReference>